<sequence length="539" mass="57376">MANQVDLSQLAVDRSGSAVVTAGKRRNFATRYGLPLGILVAFAAVIGWSLQDSLLPAKSVTITPVVLTRAEVQQSGTPVFQAAGWIEPRPTATVVSAQVEGIVETLLVVEGQEVELGQPLAKLVDADSRISLAEAKAALRLRDAELELAKATCEAAHTSLANPVQLQAAVAEAEASLAKVATDSQSIPLLLKGANSRLQLAQQDLEGKLKVGDAIPQRSVQRAQSELDSATAAVHELEQRSKSLESEAKSWQDRVTALRSQLTLKSDENRRVKEAEAGCNIAAARVDQAKLAVETAELRLARMTITSPIAGRVLALHVQPGRRLMGLSPASERDSSAVVSLYDPKNLQVRADVRLEDVPNAQMGQPVQISTAALAAPLTGEVVAVTSQADIQKNTLQLKVLIHNPPAVIKPEMLVQVTFLAPELPGNKDIAAQDPLRQLIPKELVTTTPEGTTVWVANLQTSRARQQAIQLGKASTDRLVEVVQGLTATDKLIVSGRDELSPGKRIRVTGEDHNLNGATNSLNANASAPQMAAESKNQK</sequence>
<feature type="region of interest" description="Disordered" evidence="3">
    <location>
        <begin position="504"/>
        <end position="539"/>
    </location>
</feature>
<keyword evidence="9" id="KW-1185">Reference proteome</keyword>
<dbReference type="Gene3D" id="1.10.287.470">
    <property type="entry name" value="Helix hairpin bin"/>
    <property type="match status" value="2"/>
</dbReference>
<protein>
    <submittedName>
        <fullName evidence="8">Multidrug resistance protein MdtE</fullName>
    </submittedName>
</protein>
<accession>A0A517Y8Z2</accession>
<dbReference type="GO" id="GO:1990281">
    <property type="term" value="C:efflux pump complex"/>
    <property type="evidence" value="ECO:0007669"/>
    <property type="project" value="TreeGrafter"/>
</dbReference>
<dbReference type="InterPro" id="IPR058627">
    <property type="entry name" value="MdtA-like_C"/>
</dbReference>
<dbReference type="OrthoDB" id="234983at2"/>
<keyword evidence="4" id="KW-0472">Membrane</keyword>
<evidence type="ECO:0000256" key="3">
    <source>
        <dbReference type="SAM" id="MobiDB-lite"/>
    </source>
</evidence>
<evidence type="ECO:0000313" key="8">
    <source>
        <dbReference type="EMBL" id="QDU26700.1"/>
    </source>
</evidence>
<dbReference type="GO" id="GO:0015562">
    <property type="term" value="F:efflux transmembrane transporter activity"/>
    <property type="evidence" value="ECO:0007669"/>
    <property type="project" value="TreeGrafter"/>
</dbReference>
<keyword evidence="4" id="KW-0812">Transmembrane</keyword>
<dbReference type="KEGG" id="aagg:ETAA8_17810"/>
<keyword evidence="4" id="KW-1133">Transmembrane helix</keyword>
<evidence type="ECO:0000259" key="5">
    <source>
        <dbReference type="Pfam" id="PF25917"/>
    </source>
</evidence>
<dbReference type="EMBL" id="CP036274">
    <property type="protein sequence ID" value="QDU26700.1"/>
    <property type="molecule type" value="Genomic_DNA"/>
</dbReference>
<dbReference type="Proteomes" id="UP000315017">
    <property type="component" value="Chromosome"/>
</dbReference>
<dbReference type="SUPFAM" id="SSF111369">
    <property type="entry name" value="HlyD-like secretion proteins"/>
    <property type="match status" value="2"/>
</dbReference>
<keyword evidence="2" id="KW-0175">Coiled coil</keyword>
<dbReference type="AlphaFoldDB" id="A0A517Y8Z2"/>
<evidence type="ECO:0000313" key="9">
    <source>
        <dbReference type="Proteomes" id="UP000315017"/>
    </source>
</evidence>
<dbReference type="Pfam" id="PF25917">
    <property type="entry name" value="BSH_RND"/>
    <property type="match status" value="1"/>
</dbReference>
<reference evidence="8 9" key="1">
    <citation type="submission" date="2019-02" db="EMBL/GenBank/DDBJ databases">
        <title>Deep-cultivation of Planctomycetes and their phenomic and genomic characterization uncovers novel biology.</title>
        <authorList>
            <person name="Wiegand S."/>
            <person name="Jogler M."/>
            <person name="Boedeker C."/>
            <person name="Pinto D."/>
            <person name="Vollmers J."/>
            <person name="Rivas-Marin E."/>
            <person name="Kohn T."/>
            <person name="Peeters S.H."/>
            <person name="Heuer A."/>
            <person name="Rast P."/>
            <person name="Oberbeckmann S."/>
            <person name="Bunk B."/>
            <person name="Jeske O."/>
            <person name="Meyerdierks A."/>
            <person name="Storesund J.E."/>
            <person name="Kallscheuer N."/>
            <person name="Luecker S."/>
            <person name="Lage O.M."/>
            <person name="Pohl T."/>
            <person name="Merkel B.J."/>
            <person name="Hornburger P."/>
            <person name="Mueller R.-W."/>
            <person name="Bruemmer F."/>
            <person name="Labrenz M."/>
            <person name="Spormann A.M."/>
            <person name="Op den Camp H."/>
            <person name="Overmann J."/>
            <person name="Amann R."/>
            <person name="Jetten M.S.M."/>
            <person name="Mascher T."/>
            <person name="Medema M.H."/>
            <person name="Devos D.P."/>
            <person name="Kaster A.-K."/>
            <person name="Ovreas L."/>
            <person name="Rohde M."/>
            <person name="Galperin M.Y."/>
            <person name="Jogler C."/>
        </authorList>
    </citation>
    <scope>NUCLEOTIDE SEQUENCE [LARGE SCALE GENOMIC DNA]</scope>
    <source>
        <strain evidence="8 9">ETA_A8</strain>
    </source>
</reference>
<feature type="domain" description="Multidrug resistance protein MdtA-like C-terminal permuted SH3" evidence="7">
    <location>
        <begin position="439"/>
        <end position="498"/>
    </location>
</feature>
<feature type="domain" description="CusB-like beta-barrel" evidence="6">
    <location>
        <begin position="351"/>
        <end position="420"/>
    </location>
</feature>
<dbReference type="Pfam" id="PF25967">
    <property type="entry name" value="RND-MFP_C"/>
    <property type="match status" value="1"/>
</dbReference>
<dbReference type="Gene3D" id="2.40.30.170">
    <property type="match status" value="1"/>
</dbReference>
<dbReference type="RefSeq" id="WP_145087484.1">
    <property type="nucleotide sequence ID" value="NZ_CP036274.1"/>
</dbReference>
<dbReference type="InterPro" id="IPR058625">
    <property type="entry name" value="MdtA-like_BSH"/>
</dbReference>
<dbReference type="Pfam" id="PF25954">
    <property type="entry name" value="Beta-barrel_RND_2"/>
    <property type="match status" value="1"/>
</dbReference>
<feature type="domain" description="Multidrug resistance protein MdtA-like barrel-sandwich hybrid" evidence="5">
    <location>
        <begin position="95"/>
        <end position="322"/>
    </location>
</feature>
<dbReference type="Gene3D" id="2.40.420.20">
    <property type="match status" value="1"/>
</dbReference>
<feature type="coiled-coil region" evidence="2">
    <location>
        <begin position="220"/>
        <end position="261"/>
    </location>
</feature>
<gene>
    <name evidence="8" type="primary">mdtE</name>
    <name evidence="8" type="ORF">ETAA8_17810</name>
</gene>
<evidence type="ECO:0000256" key="1">
    <source>
        <dbReference type="ARBA" id="ARBA00022448"/>
    </source>
</evidence>
<keyword evidence="1" id="KW-0813">Transport</keyword>
<evidence type="ECO:0000256" key="2">
    <source>
        <dbReference type="SAM" id="Coils"/>
    </source>
</evidence>
<dbReference type="PRINTS" id="PR01490">
    <property type="entry name" value="RTXTOXIND"/>
</dbReference>
<dbReference type="Gene3D" id="2.40.50.100">
    <property type="match status" value="2"/>
</dbReference>
<dbReference type="PANTHER" id="PTHR30469">
    <property type="entry name" value="MULTIDRUG RESISTANCE PROTEIN MDTA"/>
    <property type="match status" value="1"/>
</dbReference>
<evidence type="ECO:0000259" key="7">
    <source>
        <dbReference type="Pfam" id="PF25967"/>
    </source>
</evidence>
<organism evidence="8 9">
    <name type="scientific">Anatilimnocola aggregata</name>
    <dbReference type="NCBI Taxonomy" id="2528021"/>
    <lineage>
        <taxon>Bacteria</taxon>
        <taxon>Pseudomonadati</taxon>
        <taxon>Planctomycetota</taxon>
        <taxon>Planctomycetia</taxon>
        <taxon>Pirellulales</taxon>
        <taxon>Pirellulaceae</taxon>
        <taxon>Anatilimnocola</taxon>
    </lineage>
</organism>
<evidence type="ECO:0000259" key="6">
    <source>
        <dbReference type="Pfam" id="PF25954"/>
    </source>
</evidence>
<feature type="transmembrane region" description="Helical" evidence="4">
    <location>
        <begin position="32"/>
        <end position="50"/>
    </location>
</feature>
<feature type="compositionally biased region" description="Polar residues" evidence="3">
    <location>
        <begin position="516"/>
        <end position="528"/>
    </location>
</feature>
<proteinExistence type="predicted"/>
<dbReference type="InterPro" id="IPR058792">
    <property type="entry name" value="Beta-barrel_RND_2"/>
</dbReference>
<evidence type="ECO:0000256" key="4">
    <source>
        <dbReference type="SAM" id="Phobius"/>
    </source>
</evidence>
<feature type="compositionally biased region" description="Basic and acidic residues" evidence="3">
    <location>
        <begin position="504"/>
        <end position="514"/>
    </location>
</feature>
<dbReference type="PANTHER" id="PTHR30469:SF15">
    <property type="entry name" value="HLYD FAMILY OF SECRETION PROTEINS"/>
    <property type="match status" value="1"/>
</dbReference>
<name>A0A517Y8Z2_9BACT</name>